<evidence type="ECO:0000313" key="3">
    <source>
        <dbReference type="EMBL" id="MFD1935633.1"/>
    </source>
</evidence>
<sequence length="116" mass="11369">MSAAVYAGRLATGAPPGLPGEAVSAAQENIANAVAVVGDLPPRLGGSLLAAARDSFADGMNVFATASAGVLIVAAVFIITRLGHVPPTGQEQSVPAGEIDAGPERASPPAGVAEER</sequence>
<keyword evidence="2" id="KW-1133">Transmembrane helix</keyword>
<comment type="caution">
    <text evidence="3">The sequence shown here is derived from an EMBL/GenBank/DDBJ whole genome shotgun (WGS) entry which is preliminary data.</text>
</comment>
<keyword evidence="2" id="KW-0472">Membrane</keyword>
<reference evidence="4" key="1">
    <citation type="journal article" date="2019" name="Int. J. Syst. Evol. Microbiol.">
        <title>The Global Catalogue of Microorganisms (GCM) 10K type strain sequencing project: providing services to taxonomists for standard genome sequencing and annotation.</title>
        <authorList>
            <consortium name="The Broad Institute Genomics Platform"/>
            <consortium name="The Broad Institute Genome Sequencing Center for Infectious Disease"/>
            <person name="Wu L."/>
            <person name="Ma J."/>
        </authorList>
    </citation>
    <scope>NUCLEOTIDE SEQUENCE [LARGE SCALE GENOMIC DNA]</scope>
    <source>
        <strain evidence="4">ICMP 6774ER</strain>
    </source>
</reference>
<evidence type="ECO:0000256" key="1">
    <source>
        <dbReference type="SAM" id="MobiDB-lite"/>
    </source>
</evidence>
<name>A0ABW4T104_9ACTN</name>
<accession>A0ABW4T104</accession>
<feature type="region of interest" description="Disordered" evidence="1">
    <location>
        <begin position="85"/>
        <end position="116"/>
    </location>
</feature>
<evidence type="ECO:0000256" key="2">
    <source>
        <dbReference type="SAM" id="Phobius"/>
    </source>
</evidence>
<dbReference type="EMBL" id="JBHUFV010000046">
    <property type="protein sequence ID" value="MFD1935633.1"/>
    <property type="molecule type" value="Genomic_DNA"/>
</dbReference>
<dbReference type="Proteomes" id="UP001597368">
    <property type="component" value="Unassembled WGS sequence"/>
</dbReference>
<gene>
    <name evidence="3" type="ORF">ACFSKW_29600</name>
</gene>
<protein>
    <recommendedName>
        <fullName evidence="5">MFS transporter</fullName>
    </recommendedName>
</protein>
<keyword evidence="2" id="KW-0812">Transmembrane</keyword>
<organism evidence="3 4">
    <name type="scientific">Nonomuraea mangrovi</name>
    <dbReference type="NCBI Taxonomy" id="2316207"/>
    <lineage>
        <taxon>Bacteria</taxon>
        <taxon>Bacillati</taxon>
        <taxon>Actinomycetota</taxon>
        <taxon>Actinomycetes</taxon>
        <taxon>Streptosporangiales</taxon>
        <taxon>Streptosporangiaceae</taxon>
        <taxon>Nonomuraea</taxon>
    </lineage>
</organism>
<keyword evidence="4" id="KW-1185">Reference proteome</keyword>
<evidence type="ECO:0008006" key="5">
    <source>
        <dbReference type="Google" id="ProtNLM"/>
    </source>
</evidence>
<evidence type="ECO:0000313" key="4">
    <source>
        <dbReference type="Proteomes" id="UP001597368"/>
    </source>
</evidence>
<proteinExistence type="predicted"/>
<feature type="transmembrane region" description="Helical" evidence="2">
    <location>
        <begin position="62"/>
        <end position="80"/>
    </location>
</feature>
<dbReference type="RefSeq" id="WP_379575753.1">
    <property type="nucleotide sequence ID" value="NZ_JBHUFV010000046.1"/>
</dbReference>